<name>A0ABM1BZB9_LIMPO</name>
<dbReference type="SUPFAM" id="SSF64268">
    <property type="entry name" value="PX domain"/>
    <property type="match status" value="1"/>
</dbReference>
<keyword evidence="2" id="KW-0677">Repeat</keyword>
<dbReference type="PANTHER" id="PTHR15454:SF35">
    <property type="entry name" value="NISCHARIN"/>
    <property type="match status" value="1"/>
</dbReference>
<dbReference type="Gene3D" id="3.30.1520.10">
    <property type="entry name" value="Phox-like domain"/>
    <property type="match status" value="1"/>
</dbReference>
<dbReference type="GeneID" id="106475384"/>
<gene>
    <name evidence="5" type="primary">LOC106475384</name>
</gene>
<accession>A0ABM1BZB9</accession>
<organism evidence="4 5">
    <name type="scientific">Limulus polyphemus</name>
    <name type="common">Atlantic horseshoe crab</name>
    <dbReference type="NCBI Taxonomy" id="6850"/>
    <lineage>
        <taxon>Eukaryota</taxon>
        <taxon>Metazoa</taxon>
        <taxon>Ecdysozoa</taxon>
        <taxon>Arthropoda</taxon>
        <taxon>Chelicerata</taxon>
        <taxon>Merostomata</taxon>
        <taxon>Xiphosura</taxon>
        <taxon>Limulidae</taxon>
        <taxon>Limulus</taxon>
    </lineage>
</organism>
<dbReference type="SMART" id="SM00312">
    <property type="entry name" value="PX"/>
    <property type="match status" value="1"/>
</dbReference>
<keyword evidence="1" id="KW-0433">Leucine-rich repeat</keyword>
<dbReference type="PROSITE" id="PS51450">
    <property type="entry name" value="LRR"/>
    <property type="match status" value="2"/>
</dbReference>
<dbReference type="SMART" id="SM00365">
    <property type="entry name" value="LRR_SD22"/>
    <property type="match status" value="3"/>
</dbReference>
<dbReference type="PANTHER" id="PTHR15454">
    <property type="entry name" value="NISCHARIN RELATED"/>
    <property type="match status" value="1"/>
</dbReference>
<dbReference type="PRINTS" id="PR00019">
    <property type="entry name" value="LEURICHRPT"/>
</dbReference>
<evidence type="ECO:0000259" key="3">
    <source>
        <dbReference type="PROSITE" id="PS50195"/>
    </source>
</evidence>
<proteinExistence type="predicted"/>
<reference evidence="5" key="1">
    <citation type="submission" date="2025-08" db="UniProtKB">
        <authorList>
            <consortium name="RefSeq"/>
        </authorList>
    </citation>
    <scope>IDENTIFICATION</scope>
    <source>
        <tissue evidence="5">Muscle</tissue>
    </source>
</reference>
<dbReference type="Pfam" id="PF00787">
    <property type="entry name" value="PX"/>
    <property type="match status" value="1"/>
</dbReference>
<dbReference type="InterPro" id="IPR032675">
    <property type="entry name" value="LRR_dom_sf"/>
</dbReference>
<dbReference type="Gene3D" id="3.80.10.10">
    <property type="entry name" value="Ribonuclease Inhibitor"/>
    <property type="match status" value="2"/>
</dbReference>
<dbReference type="RefSeq" id="XP_013791520.2">
    <property type="nucleotide sequence ID" value="XM_013936066.2"/>
</dbReference>
<dbReference type="InterPro" id="IPR001611">
    <property type="entry name" value="Leu-rich_rpt"/>
</dbReference>
<evidence type="ECO:0000256" key="1">
    <source>
        <dbReference type="ARBA" id="ARBA00022614"/>
    </source>
</evidence>
<keyword evidence="4" id="KW-1185">Reference proteome</keyword>
<protein>
    <submittedName>
        <fullName evidence="5">Nischarin-like</fullName>
    </submittedName>
</protein>
<evidence type="ECO:0000313" key="5">
    <source>
        <dbReference type="RefSeq" id="XP_013791520.2"/>
    </source>
</evidence>
<evidence type="ECO:0000256" key="2">
    <source>
        <dbReference type="ARBA" id="ARBA00022737"/>
    </source>
</evidence>
<evidence type="ECO:0000313" key="4">
    <source>
        <dbReference type="Proteomes" id="UP000694941"/>
    </source>
</evidence>
<feature type="non-terminal residue" evidence="5">
    <location>
        <position position="424"/>
    </location>
</feature>
<dbReference type="InterPro" id="IPR001683">
    <property type="entry name" value="PX_dom"/>
</dbReference>
<dbReference type="Proteomes" id="UP000694941">
    <property type="component" value="Unplaced"/>
</dbReference>
<dbReference type="Pfam" id="PF13855">
    <property type="entry name" value="LRR_8"/>
    <property type="match status" value="1"/>
</dbReference>
<dbReference type="InterPro" id="IPR036871">
    <property type="entry name" value="PX_dom_sf"/>
</dbReference>
<feature type="domain" description="PX" evidence="3">
    <location>
        <begin position="9"/>
        <end position="138"/>
    </location>
</feature>
<sequence>MALYWPVTTWMKAAETCRIVKAENSDGFTLYVIVMYLPSYSWTIKRRYSEFHDLQEKLVAHWNVEKSLLPPKKLFGNQSEAFIQQRQIDLEVYLQTLIHQFSILPPPLISFLDFHKYEIRTIAEDLAETFFYLGDELLTSGKKYKLCPLQLHALTERLKLAEPPCSSGDKKRDIGHLLEFVSQLHHLKVLGSNDPVGQSNIIPNQLTFDISPFKSLEILEMEGCEVAEHVTTGSSLRESLVTIKIHQSLDSLASFLLCDDVHWSVTENLSTWPVWQCVQEVDLSHNNITAIDSSVKLLFAVETLNLSHNQISAIENLESLPHLSLLDLSHNKICEVVNLHTKLGNIRTMKLHHNSIKSVQGFARLYSVVELDLTHNKIASVAEVGYLGALPCLEILDLAGNPVANAVDFRPQALAAFDTRAAEV</sequence>
<dbReference type="SUPFAM" id="SSF52075">
    <property type="entry name" value="Outer arm dynein light chain 1"/>
    <property type="match status" value="1"/>
</dbReference>
<dbReference type="PROSITE" id="PS50195">
    <property type="entry name" value="PX"/>
    <property type="match status" value="1"/>
</dbReference>